<organism evidence="2 3">
    <name type="scientific">Acidisarcina polymorpha</name>
    <dbReference type="NCBI Taxonomy" id="2211140"/>
    <lineage>
        <taxon>Bacteria</taxon>
        <taxon>Pseudomonadati</taxon>
        <taxon>Acidobacteriota</taxon>
        <taxon>Terriglobia</taxon>
        <taxon>Terriglobales</taxon>
        <taxon>Acidobacteriaceae</taxon>
        <taxon>Acidisarcina</taxon>
    </lineage>
</organism>
<proteinExistence type="predicted"/>
<accession>A0A2Z5G557</accession>
<dbReference type="KEGG" id="abas:ACPOL_4966"/>
<evidence type="ECO:0000313" key="3">
    <source>
        <dbReference type="Proteomes" id="UP000253606"/>
    </source>
</evidence>
<dbReference type="Proteomes" id="UP000253606">
    <property type="component" value="Chromosome"/>
</dbReference>
<dbReference type="EMBL" id="CP030840">
    <property type="protein sequence ID" value="AXC14228.1"/>
    <property type="molecule type" value="Genomic_DNA"/>
</dbReference>
<dbReference type="AlphaFoldDB" id="A0A2Z5G557"/>
<sequence length="46" mass="5187">MRQVGVLSFQRKLSALHGAVLRIVDDPSHRTEDRGERGSIQKGNDR</sequence>
<gene>
    <name evidence="2" type="ORF">ACPOL_4966</name>
</gene>
<reference evidence="2 3" key="1">
    <citation type="journal article" date="2018" name="Front. Microbiol.">
        <title>Hydrolytic Capabilities as a Key to Environmental Success: Chitinolytic and Cellulolytic Acidobacteria From Acidic Sub-arctic Soils and Boreal Peatlands.</title>
        <authorList>
            <person name="Belova S.E."/>
            <person name="Ravin N.V."/>
            <person name="Pankratov T.A."/>
            <person name="Rakitin A.L."/>
            <person name="Ivanova A.A."/>
            <person name="Beletsky A.V."/>
            <person name="Mardanov A.V."/>
            <person name="Sinninghe Damste J.S."/>
            <person name="Dedysh S.N."/>
        </authorList>
    </citation>
    <scope>NUCLEOTIDE SEQUENCE [LARGE SCALE GENOMIC DNA]</scope>
    <source>
        <strain evidence="2 3">SBC82</strain>
    </source>
</reference>
<protein>
    <submittedName>
        <fullName evidence="2">Uncharacterized protein</fullName>
    </submittedName>
</protein>
<name>A0A2Z5G557_9BACT</name>
<keyword evidence="3" id="KW-1185">Reference proteome</keyword>
<evidence type="ECO:0000313" key="2">
    <source>
        <dbReference type="EMBL" id="AXC14228.1"/>
    </source>
</evidence>
<feature type="region of interest" description="Disordered" evidence="1">
    <location>
        <begin position="25"/>
        <end position="46"/>
    </location>
</feature>
<evidence type="ECO:0000256" key="1">
    <source>
        <dbReference type="SAM" id="MobiDB-lite"/>
    </source>
</evidence>